<dbReference type="Proteomes" id="UP001057134">
    <property type="component" value="Chromosome"/>
</dbReference>
<dbReference type="PANTHER" id="PTHR11373">
    <property type="entry name" value="DEOXYNUCLEOSIDE TRIPHOSPHATE TRIPHOSPHOHYDROLASE"/>
    <property type="match status" value="1"/>
</dbReference>
<name>A0ABY4RQ49_9BACL</name>
<dbReference type="PANTHER" id="PTHR11373:SF4">
    <property type="entry name" value="DEOXYNUCLEOSIDE TRIPHOSPHATE TRIPHOSPHOHYDROLASE SAMHD1"/>
    <property type="match status" value="1"/>
</dbReference>
<dbReference type="RefSeq" id="WP_249865807.1">
    <property type="nucleotide sequence ID" value="NZ_CP027059.1"/>
</dbReference>
<proteinExistence type="predicted"/>
<keyword evidence="3" id="KW-1185">Reference proteome</keyword>
<dbReference type="Pfam" id="PF01966">
    <property type="entry name" value="HD"/>
    <property type="match status" value="1"/>
</dbReference>
<reference evidence="2" key="2">
    <citation type="journal article" date="2021" name="J Anim Sci Technol">
        <title>Complete genome sequence of Paenibacillus konkukensis sp. nov. SK3146 as a potential probiotic strain.</title>
        <authorList>
            <person name="Jung H.I."/>
            <person name="Park S."/>
            <person name="Niu K.M."/>
            <person name="Lee S.W."/>
            <person name="Kothari D."/>
            <person name="Yi K.J."/>
            <person name="Kim S.K."/>
        </authorList>
    </citation>
    <scope>NUCLEOTIDE SEQUENCE</scope>
    <source>
        <strain evidence="2">SK3146</strain>
    </source>
</reference>
<evidence type="ECO:0000313" key="2">
    <source>
        <dbReference type="EMBL" id="UQZ83824.1"/>
    </source>
</evidence>
<evidence type="ECO:0000259" key="1">
    <source>
        <dbReference type="Pfam" id="PF01966"/>
    </source>
</evidence>
<dbReference type="InterPro" id="IPR003607">
    <property type="entry name" value="HD/PDEase_dom"/>
</dbReference>
<dbReference type="InterPro" id="IPR006674">
    <property type="entry name" value="HD_domain"/>
</dbReference>
<dbReference type="EMBL" id="CP027059">
    <property type="protein sequence ID" value="UQZ83824.1"/>
    <property type="molecule type" value="Genomic_DNA"/>
</dbReference>
<dbReference type="Gene3D" id="1.10.3210.10">
    <property type="entry name" value="Hypothetical protein af1432"/>
    <property type="match status" value="1"/>
</dbReference>
<feature type="domain" description="HD" evidence="1">
    <location>
        <begin position="63"/>
        <end position="105"/>
    </location>
</feature>
<sequence length="203" mass="23129">MYKHYPAVQQTFHHNEVWEPLYRMRVLADDCEAALFRSAPVRRLKHLHHFGAGALFCPVTHSRYEHTVGVWALVRHFFPEHRELRAAAIVHDVGHLPFSHTAEHVLNVSHHGMTEAAIMSPPISSILTEHELSPERIVRLLNEDSPLTHRSELLGLDHLDSFVRDTCAAGRCAAQPWELIGKLKFSGNYLDTKNQSPKSDVML</sequence>
<accession>A0ABY4RQ49</accession>
<dbReference type="SUPFAM" id="SSF109604">
    <property type="entry name" value="HD-domain/PDEase-like"/>
    <property type="match status" value="1"/>
</dbReference>
<organism evidence="2 3">
    <name type="scientific">Paenibacillus konkukensis</name>
    <dbReference type="NCBI Taxonomy" id="2020716"/>
    <lineage>
        <taxon>Bacteria</taxon>
        <taxon>Bacillati</taxon>
        <taxon>Bacillota</taxon>
        <taxon>Bacilli</taxon>
        <taxon>Bacillales</taxon>
        <taxon>Paenibacillaceae</taxon>
        <taxon>Paenibacillus</taxon>
    </lineage>
</organism>
<gene>
    <name evidence="2" type="ORF">SK3146_03031</name>
</gene>
<dbReference type="CDD" id="cd00077">
    <property type="entry name" value="HDc"/>
    <property type="match status" value="1"/>
</dbReference>
<protein>
    <submittedName>
        <fullName evidence="2">HD domain protein</fullName>
    </submittedName>
</protein>
<evidence type="ECO:0000313" key="3">
    <source>
        <dbReference type="Proteomes" id="UP001057134"/>
    </source>
</evidence>
<dbReference type="InterPro" id="IPR050135">
    <property type="entry name" value="dGTPase-like"/>
</dbReference>
<reference evidence="2" key="1">
    <citation type="submission" date="2018-02" db="EMBL/GenBank/DDBJ databases">
        <authorList>
            <person name="Kim S.-K."/>
            <person name="Jung H.-I."/>
            <person name="Lee S.-W."/>
        </authorList>
    </citation>
    <scope>NUCLEOTIDE SEQUENCE</scope>
    <source>
        <strain evidence="2">SK3146</strain>
    </source>
</reference>